<evidence type="ECO:0000256" key="6">
    <source>
        <dbReference type="SAM" id="MobiDB-lite"/>
    </source>
</evidence>
<evidence type="ECO:0000256" key="2">
    <source>
        <dbReference type="ARBA" id="ARBA00007590"/>
    </source>
</evidence>
<organism evidence="8 9">
    <name type="scientific">Rhododendron griersonianum</name>
    <dbReference type="NCBI Taxonomy" id="479676"/>
    <lineage>
        <taxon>Eukaryota</taxon>
        <taxon>Viridiplantae</taxon>
        <taxon>Streptophyta</taxon>
        <taxon>Embryophyta</taxon>
        <taxon>Tracheophyta</taxon>
        <taxon>Spermatophyta</taxon>
        <taxon>Magnoliopsida</taxon>
        <taxon>eudicotyledons</taxon>
        <taxon>Gunneridae</taxon>
        <taxon>Pentapetalae</taxon>
        <taxon>asterids</taxon>
        <taxon>Ericales</taxon>
        <taxon>Ericaceae</taxon>
        <taxon>Ericoideae</taxon>
        <taxon>Rhodoreae</taxon>
        <taxon>Rhododendron</taxon>
    </lineage>
</organism>
<evidence type="ECO:0000313" key="8">
    <source>
        <dbReference type="EMBL" id="KAG5555775.1"/>
    </source>
</evidence>
<keyword evidence="3 7" id="KW-0812">Transmembrane</keyword>
<dbReference type="Pfam" id="PF03647">
    <property type="entry name" value="Tmemb_14"/>
    <property type="match status" value="1"/>
</dbReference>
<dbReference type="PANTHER" id="PTHR12668:SF48">
    <property type="entry name" value="PROTEIN FATTY ACID EXPORT 1, CHLOROPLASTIC"/>
    <property type="match status" value="1"/>
</dbReference>
<evidence type="ECO:0000256" key="1">
    <source>
        <dbReference type="ARBA" id="ARBA00004370"/>
    </source>
</evidence>
<proteinExistence type="inferred from homology"/>
<dbReference type="Proteomes" id="UP000823749">
    <property type="component" value="Chromosome 3"/>
</dbReference>
<sequence>MSSAITHQLSCFLPIHRRLHHQARLAPCPALRSKVGVVYASDGTGEGISGSQTKTTLKYTPDASRSHIEGSAKSYASTEENVNGKGISEPAEQQVITEHKGAAKIHDFCFGIPFGECASVSVKNISGTAHVMPRRPRYTNFTFWTMRCRMFKPQALVDILSWLSGLVLGGGLAGFVFTRNPTTLGTGVLFGGALLALSTFSLKVWRQGKSSLPFILGQAVLAAALLWKNFQTYSMTTKLFPTGFYAFISAAMLCFYSYVVFCGGNPPPKKLKSSVAPS</sequence>
<name>A0AAV6KSY5_9ERIC</name>
<keyword evidence="4 7" id="KW-1133">Transmembrane helix</keyword>
<evidence type="ECO:0000256" key="5">
    <source>
        <dbReference type="ARBA" id="ARBA00023136"/>
    </source>
</evidence>
<dbReference type="Gene3D" id="1.10.10.1740">
    <property type="entry name" value="Transmembrane protein 14-like"/>
    <property type="match status" value="1"/>
</dbReference>
<reference evidence="8" key="1">
    <citation type="submission" date="2020-08" db="EMBL/GenBank/DDBJ databases">
        <title>Plant Genome Project.</title>
        <authorList>
            <person name="Zhang R.-G."/>
        </authorList>
    </citation>
    <scope>NUCLEOTIDE SEQUENCE</scope>
    <source>
        <strain evidence="8">WSP0</strain>
        <tissue evidence="8">Leaf</tissue>
    </source>
</reference>
<comment type="similarity">
    <text evidence="2">Belongs to the TMEM14 family.</text>
</comment>
<feature type="transmembrane region" description="Helical" evidence="7">
    <location>
        <begin position="183"/>
        <end position="205"/>
    </location>
</feature>
<feature type="transmembrane region" description="Helical" evidence="7">
    <location>
        <begin position="242"/>
        <end position="263"/>
    </location>
</feature>
<feature type="transmembrane region" description="Helical" evidence="7">
    <location>
        <begin position="212"/>
        <end position="230"/>
    </location>
</feature>
<gene>
    <name evidence="8" type="ORF">RHGRI_006427</name>
</gene>
<comment type="caution">
    <text evidence="8">The sequence shown here is derived from an EMBL/GenBank/DDBJ whole genome shotgun (WGS) entry which is preliminary data.</text>
</comment>
<accession>A0AAV6KSY5</accession>
<dbReference type="AlphaFoldDB" id="A0AAV6KSY5"/>
<dbReference type="EMBL" id="JACTNZ010000003">
    <property type="protein sequence ID" value="KAG5555775.1"/>
    <property type="molecule type" value="Genomic_DNA"/>
</dbReference>
<protein>
    <submittedName>
        <fullName evidence="8">Uncharacterized protein</fullName>
    </submittedName>
</protein>
<keyword evidence="9" id="KW-1185">Reference proteome</keyword>
<evidence type="ECO:0000313" key="9">
    <source>
        <dbReference type="Proteomes" id="UP000823749"/>
    </source>
</evidence>
<dbReference type="GO" id="GO:0009706">
    <property type="term" value="C:chloroplast inner membrane"/>
    <property type="evidence" value="ECO:0007669"/>
    <property type="project" value="TreeGrafter"/>
</dbReference>
<evidence type="ECO:0000256" key="4">
    <source>
        <dbReference type="ARBA" id="ARBA00022989"/>
    </source>
</evidence>
<feature type="region of interest" description="Disordered" evidence="6">
    <location>
        <begin position="61"/>
        <end position="87"/>
    </location>
</feature>
<dbReference type="InterPro" id="IPR044890">
    <property type="entry name" value="TMEM14_sf"/>
</dbReference>
<dbReference type="InterPro" id="IPR005349">
    <property type="entry name" value="TMEM14"/>
</dbReference>
<keyword evidence="5 7" id="KW-0472">Membrane</keyword>
<comment type="subcellular location">
    <subcellularLocation>
        <location evidence="1">Membrane</location>
    </subcellularLocation>
</comment>
<feature type="transmembrane region" description="Helical" evidence="7">
    <location>
        <begin position="155"/>
        <end position="177"/>
    </location>
</feature>
<evidence type="ECO:0000256" key="3">
    <source>
        <dbReference type="ARBA" id="ARBA00022692"/>
    </source>
</evidence>
<dbReference type="GO" id="GO:0015245">
    <property type="term" value="F:fatty acid transmembrane transporter activity"/>
    <property type="evidence" value="ECO:0007669"/>
    <property type="project" value="TreeGrafter"/>
</dbReference>
<evidence type="ECO:0000256" key="7">
    <source>
        <dbReference type="SAM" id="Phobius"/>
    </source>
</evidence>
<dbReference type="PANTHER" id="PTHR12668">
    <property type="entry name" value="TRANSMEMBRANE PROTEIN 14, 15"/>
    <property type="match status" value="1"/>
</dbReference>